<dbReference type="HOGENOM" id="CLU_508777_0_0_5"/>
<proteinExistence type="predicted"/>
<name>Q5FN89_GLUOX</name>
<keyword evidence="3" id="KW-1185">Reference proteome</keyword>
<organism evidence="2 3">
    <name type="scientific">Gluconobacter oxydans (strain 621H)</name>
    <name type="common">Gluconobacter suboxydans</name>
    <dbReference type="NCBI Taxonomy" id="290633"/>
    <lineage>
        <taxon>Bacteria</taxon>
        <taxon>Pseudomonadati</taxon>
        <taxon>Pseudomonadota</taxon>
        <taxon>Alphaproteobacteria</taxon>
        <taxon>Acetobacterales</taxon>
        <taxon>Acetobacteraceae</taxon>
        <taxon>Gluconobacter</taxon>
    </lineage>
</organism>
<dbReference type="Proteomes" id="UP000006375">
    <property type="component" value="Chromosome"/>
</dbReference>
<protein>
    <submittedName>
        <fullName evidence="2">Uncharacterized protein</fullName>
    </submittedName>
</protein>
<keyword evidence="1" id="KW-0472">Membrane</keyword>
<keyword evidence="1" id="KW-1133">Transmembrane helix</keyword>
<evidence type="ECO:0000313" key="3">
    <source>
        <dbReference type="Proteomes" id="UP000006375"/>
    </source>
</evidence>
<keyword evidence="1" id="KW-0812">Transmembrane</keyword>
<feature type="transmembrane region" description="Helical" evidence="1">
    <location>
        <begin position="116"/>
        <end position="136"/>
    </location>
</feature>
<gene>
    <name evidence="2" type="ordered locus">GOX2427</name>
</gene>
<evidence type="ECO:0000256" key="1">
    <source>
        <dbReference type="SAM" id="Phobius"/>
    </source>
</evidence>
<evidence type="ECO:0000313" key="2">
    <source>
        <dbReference type="EMBL" id="AAW62158.1"/>
    </source>
</evidence>
<dbReference type="KEGG" id="gox:GOX2427"/>
<accession>Q5FN89</accession>
<dbReference type="EMBL" id="CP000009">
    <property type="protein sequence ID" value="AAW62158.1"/>
    <property type="molecule type" value="Genomic_DNA"/>
</dbReference>
<dbReference type="AlphaFoldDB" id="Q5FN89"/>
<sequence length="535" mass="56385">MADRCQPASRRTDSHHRRVGLLPVHGLILDDHVVRGPPNDGARTGLVAQWDGTRLCGRSDHGPGSSGGHDDGAVCRGPECLSRQPADNRSGRRRVRLEQFRRHHQKHQERDMTRHLLAFAGLAASAAFFVSAAHAAPELPGFYWPGGARQDSTFNAPGTSINGMRIDAFGALIDKINSDLAEAEILAQAAIPKAQIDVANGVAGLDANGNVTANLLSVASTTQTVYTAPDGTLVTLPLSVLAGLSAMNFSPTVGAESVVMGGLPDAAGTVGHQALTLVGRPYSNYNAGCTLCVFSTADNIHEGGGMAGLSGMDPVGGAYSVSHGDMAAAGFYQYDEFSDARVLAQAASFTATTVTLATPMTIEQMAQLHPRMYIATNVVNTAVSATNANGTPQENTYWGYIKSWTANTITVYGWGVPNAGSLADGDGQIPDISKLDTTKATYTVPMVFIGIPAKIWSKNTVVHMDGNKIYGANATARANSYVREEEDFLAQNFTKPNSFTYQGPTVSYNCSNCDANAASPDSYGYLINGGGLPRA</sequence>
<reference evidence="2 3" key="1">
    <citation type="journal article" date="2005" name="Nat. Biotechnol.">
        <title>Complete genome sequence of the acetic acid bacterium Gluconobacter oxydans.</title>
        <authorList>
            <person name="Prust C."/>
            <person name="Hoffmeister M."/>
            <person name="Liesegang H."/>
            <person name="Wiezer A."/>
            <person name="Fricke W.F."/>
            <person name="Ehrenreich A."/>
            <person name="Gottschalk G."/>
            <person name="Deppenmeier U."/>
        </authorList>
    </citation>
    <scope>NUCLEOTIDE SEQUENCE [LARGE SCALE GENOMIC DNA]</scope>
    <source>
        <strain evidence="2 3">621H</strain>
    </source>
</reference>